<keyword evidence="2" id="KW-0677">Repeat</keyword>
<dbReference type="KEGG" id="cot:CORT_0F01900"/>
<evidence type="ECO:0000256" key="4">
    <source>
        <dbReference type="ARBA" id="ARBA00023242"/>
    </source>
</evidence>
<name>H8X8E2_CANO9</name>
<feature type="domain" description="Myb-like" evidence="6">
    <location>
        <begin position="322"/>
        <end position="366"/>
    </location>
</feature>
<dbReference type="PROSITE" id="PS51294">
    <property type="entry name" value="HTH_MYB"/>
    <property type="match status" value="1"/>
</dbReference>
<gene>
    <name evidence="8" type="ORF">CORT_0F01900</name>
</gene>
<dbReference type="GO" id="GO:0005634">
    <property type="term" value="C:nucleus"/>
    <property type="evidence" value="ECO:0007669"/>
    <property type="project" value="UniProtKB-SubCell"/>
</dbReference>
<keyword evidence="9" id="KW-1185">Reference proteome</keyword>
<evidence type="ECO:0000259" key="7">
    <source>
        <dbReference type="PROSITE" id="PS51294"/>
    </source>
</evidence>
<reference evidence="8 9" key="1">
    <citation type="journal article" date="2012" name="PLoS ONE">
        <title>Sequence and analysis of the genome of the pathogenic yeast Candida orthopsilosis.</title>
        <authorList>
            <person name="Riccombeni A."/>
            <person name="Vidanes G."/>
            <person name="Proux-Wera E."/>
            <person name="Wolfe K.H."/>
            <person name="Butler G."/>
        </authorList>
    </citation>
    <scope>NUCLEOTIDE SEQUENCE [LARGE SCALE GENOMIC DNA]</scope>
    <source>
        <strain evidence="8 9">Co 90-125</strain>
    </source>
</reference>
<dbReference type="InterPro" id="IPR051651">
    <property type="entry name" value="DMTF1_DNA-bind_reg"/>
</dbReference>
<dbReference type="AlphaFoldDB" id="H8X8E2"/>
<evidence type="ECO:0000256" key="3">
    <source>
        <dbReference type="ARBA" id="ARBA00023125"/>
    </source>
</evidence>
<dbReference type="SMART" id="SM00717">
    <property type="entry name" value="SANT"/>
    <property type="match status" value="3"/>
</dbReference>
<keyword evidence="3" id="KW-0238">DNA-binding</keyword>
<proteinExistence type="predicted"/>
<dbReference type="InterPro" id="IPR009057">
    <property type="entry name" value="Homeodomain-like_sf"/>
</dbReference>
<evidence type="ECO:0000259" key="6">
    <source>
        <dbReference type="PROSITE" id="PS50090"/>
    </source>
</evidence>
<dbReference type="Proteomes" id="UP000005018">
    <property type="component" value="Chromosome 6"/>
</dbReference>
<feature type="compositionally biased region" description="Low complexity" evidence="5">
    <location>
        <begin position="1"/>
        <end position="13"/>
    </location>
</feature>
<dbReference type="PANTHER" id="PTHR46380">
    <property type="entry name" value="CYCLIN-D-BINDING MYB-LIKE TRANSCRIPTION FACTOR 1"/>
    <property type="match status" value="1"/>
</dbReference>
<dbReference type="GO" id="GO:0003700">
    <property type="term" value="F:DNA-binding transcription factor activity"/>
    <property type="evidence" value="ECO:0007669"/>
    <property type="project" value="TreeGrafter"/>
</dbReference>
<dbReference type="GeneID" id="14541789"/>
<dbReference type="OrthoDB" id="39591at2759"/>
<feature type="region of interest" description="Disordered" evidence="5">
    <location>
        <begin position="1"/>
        <end position="139"/>
    </location>
</feature>
<dbReference type="InterPro" id="IPR001005">
    <property type="entry name" value="SANT/Myb"/>
</dbReference>
<dbReference type="InterPro" id="IPR049260">
    <property type="entry name" value="REB1_MybAD"/>
</dbReference>
<dbReference type="Pfam" id="PF00249">
    <property type="entry name" value="Myb_DNA-binding"/>
    <property type="match status" value="1"/>
</dbReference>
<organism evidence="8 9">
    <name type="scientific">Candida orthopsilosis (strain 90-125)</name>
    <name type="common">Yeast</name>
    <dbReference type="NCBI Taxonomy" id="1136231"/>
    <lineage>
        <taxon>Eukaryota</taxon>
        <taxon>Fungi</taxon>
        <taxon>Dikarya</taxon>
        <taxon>Ascomycota</taxon>
        <taxon>Saccharomycotina</taxon>
        <taxon>Pichiomycetes</taxon>
        <taxon>Debaryomycetaceae</taxon>
        <taxon>Candida/Lodderomyces clade</taxon>
        <taxon>Candida</taxon>
    </lineage>
</organism>
<dbReference type="CDD" id="cd00167">
    <property type="entry name" value="SANT"/>
    <property type="match status" value="1"/>
</dbReference>
<feature type="compositionally biased region" description="Polar residues" evidence="5">
    <location>
        <begin position="128"/>
        <end position="139"/>
    </location>
</feature>
<feature type="compositionally biased region" description="Basic and acidic residues" evidence="5">
    <location>
        <begin position="104"/>
        <end position="120"/>
    </location>
</feature>
<feature type="compositionally biased region" description="Polar residues" evidence="5">
    <location>
        <begin position="27"/>
        <end position="41"/>
    </location>
</feature>
<dbReference type="SUPFAM" id="SSF46689">
    <property type="entry name" value="Homeodomain-like"/>
    <property type="match status" value="2"/>
</dbReference>
<protein>
    <submittedName>
        <fullName evidence="8">Uncharacterized protein</fullName>
    </submittedName>
</protein>
<comment type="subcellular location">
    <subcellularLocation>
        <location evidence="1">Nucleus</location>
    </subcellularLocation>
</comment>
<evidence type="ECO:0000256" key="2">
    <source>
        <dbReference type="ARBA" id="ARBA00022737"/>
    </source>
</evidence>
<evidence type="ECO:0000313" key="9">
    <source>
        <dbReference type="Proteomes" id="UP000005018"/>
    </source>
</evidence>
<accession>H8X8E2</accession>
<dbReference type="eggNOG" id="KOG0051">
    <property type="taxonomic scope" value="Eukaryota"/>
</dbReference>
<dbReference type="RefSeq" id="XP_003870546.1">
    <property type="nucleotide sequence ID" value="XM_003870497.1"/>
</dbReference>
<feature type="domain" description="HTH myb-type" evidence="7">
    <location>
        <begin position="321"/>
        <end position="370"/>
    </location>
</feature>
<sequence>MTTSGTTSTVHSSKPQESKKRRKKSNDINGNAHRSGSSNPNLALDVPPSKNGTSIRKRRKVHSITGKESITEHGTEKQQQNDSKKLNSKDTTDEVPEQDNAKLNMEKSEPEKLANDEDGRSQGLPYDDTNSYNKKSGELNQEQQERLLAAANAIMEEDMIPTFPESETLTDNGQSTTQLYTSNGVDASFDHSSIYQKYVHKKPSQVGPPELPKFNYDNIRDTDDLILETSQRANTWFLENVPENKRGKPRPFTDEEDAIVDYYLAGFCHFKKWDRNDLCNRIWTNDRTKDKFWKKVCKAIPYRTQSSIYKHIRRRYHVFDVRAKWNLEDDEKLKNLAVTHEGQWKTIGEILGRMPEDCRDRWRNYIKCGPGRTLQKWTLEEEAKLINVVNEMLHNLRNQEDKSEDATKINWTVVSERMNGTRSRIQCRYKWTQLNEKQNRIGLPKMTCETKLWLLQKITKKHAKSLEKVKWHKVMKSYARDKPDNAGWTKSELEKYLNELINQHPEKLDFQNVIQDEITKLKSSKPESR</sequence>
<dbReference type="PANTHER" id="PTHR46380:SF2">
    <property type="entry name" value="CYCLIN-D-BINDING MYB-LIKE TRANSCRIPTION FACTOR 1"/>
    <property type="match status" value="1"/>
</dbReference>
<keyword evidence="4" id="KW-0539">Nucleus</keyword>
<dbReference type="Pfam" id="PF21559">
    <property type="entry name" value="Reb1_MybAD"/>
    <property type="match status" value="1"/>
</dbReference>
<dbReference type="InterPro" id="IPR017930">
    <property type="entry name" value="Myb_dom"/>
</dbReference>
<dbReference type="HOGENOM" id="CLU_016706_1_0_1"/>
<evidence type="ECO:0000256" key="1">
    <source>
        <dbReference type="ARBA" id="ARBA00004123"/>
    </source>
</evidence>
<evidence type="ECO:0000256" key="5">
    <source>
        <dbReference type="SAM" id="MobiDB-lite"/>
    </source>
</evidence>
<feature type="compositionally biased region" description="Basic and acidic residues" evidence="5">
    <location>
        <begin position="82"/>
        <end position="92"/>
    </location>
</feature>
<dbReference type="PROSITE" id="PS50090">
    <property type="entry name" value="MYB_LIKE"/>
    <property type="match status" value="2"/>
</dbReference>
<dbReference type="GO" id="GO:0000976">
    <property type="term" value="F:transcription cis-regulatory region binding"/>
    <property type="evidence" value="ECO:0007669"/>
    <property type="project" value="TreeGrafter"/>
</dbReference>
<dbReference type="EMBL" id="HE681724">
    <property type="protein sequence ID" value="CCG24417.1"/>
    <property type="molecule type" value="Genomic_DNA"/>
</dbReference>
<dbReference type="Gene3D" id="1.10.10.60">
    <property type="entry name" value="Homeodomain-like"/>
    <property type="match status" value="2"/>
</dbReference>
<feature type="domain" description="Myb-like" evidence="6">
    <location>
        <begin position="369"/>
        <end position="435"/>
    </location>
</feature>
<evidence type="ECO:0000313" key="8">
    <source>
        <dbReference type="EMBL" id="CCG24417.1"/>
    </source>
</evidence>